<organism evidence="3 4">
    <name type="scientific">Ficus carica</name>
    <name type="common">Common fig</name>
    <dbReference type="NCBI Taxonomy" id="3494"/>
    <lineage>
        <taxon>Eukaryota</taxon>
        <taxon>Viridiplantae</taxon>
        <taxon>Streptophyta</taxon>
        <taxon>Embryophyta</taxon>
        <taxon>Tracheophyta</taxon>
        <taxon>Spermatophyta</taxon>
        <taxon>Magnoliopsida</taxon>
        <taxon>eudicotyledons</taxon>
        <taxon>Gunneridae</taxon>
        <taxon>Pentapetalae</taxon>
        <taxon>rosids</taxon>
        <taxon>fabids</taxon>
        <taxon>Rosales</taxon>
        <taxon>Moraceae</taxon>
        <taxon>Ficeae</taxon>
        <taxon>Ficus</taxon>
    </lineage>
</organism>
<evidence type="ECO:0000313" key="4">
    <source>
        <dbReference type="Proteomes" id="UP001187192"/>
    </source>
</evidence>
<reference evidence="3" key="1">
    <citation type="submission" date="2023-07" db="EMBL/GenBank/DDBJ databases">
        <title>draft genome sequence of fig (Ficus carica).</title>
        <authorList>
            <person name="Takahashi T."/>
            <person name="Nishimura K."/>
        </authorList>
    </citation>
    <scope>NUCLEOTIDE SEQUENCE</scope>
</reference>
<sequence length="30" mass="3159">MDNLESQVVSDTDSGDTGATDDMEVTEPLS</sequence>
<protein>
    <submittedName>
        <fullName evidence="3">Uncharacterized protein</fullName>
    </submittedName>
</protein>
<gene>
    <name evidence="2" type="ORF">TIFTF001_048081</name>
    <name evidence="3" type="ORF">TIFTF001_048084</name>
</gene>
<evidence type="ECO:0000313" key="2">
    <source>
        <dbReference type="EMBL" id="GMN31271.1"/>
    </source>
</evidence>
<dbReference type="AlphaFoldDB" id="A0AA87ZGE2"/>
<evidence type="ECO:0000256" key="1">
    <source>
        <dbReference type="SAM" id="MobiDB-lite"/>
    </source>
</evidence>
<name>A0AA87ZGE2_FICCA</name>
<evidence type="ECO:0000313" key="3">
    <source>
        <dbReference type="EMBL" id="GMN31305.1"/>
    </source>
</evidence>
<feature type="compositionally biased region" description="Acidic residues" evidence="1">
    <location>
        <begin position="19"/>
        <end position="30"/>
    </location>
</feature>
<dbReference type="EMBL" id="BTGU01005854">
    <property type="protein sequence ID" value="GMN31271.1"/>
    <property type="molecule type" value="Genomic_DNA"/>
</dbReference>
<dbReference type="EMBL" id="BTGU01005856">
    <property type="protein sequence ID" value="GMN31305.1"/>
    <property type="molecule type" value="Genomic_DNA"/>
</dbReference>
<comment type="caution">
    <text evidence="3">The sequence shown here is derived from an EMBL/GenBank/DDBJ whole genome shotgun (WGS) entry which is preliminary data.</text>
</comment>
<keyword evidence="4" id="KW-1185">Reference proteome</keyword>
<proteinExistence type="predicted"/>
<feature type="non-terminal residue" evidence="3">
    <location>
        <position position="30"/>
    </location>
</feature>
<feature type="region of interest" description="Disordered" evidence="1">
    <location>
        <begin position="1"/>
        <end position="30"/>
    </location>
</feature>
<dbReference type="Proteomes" id="UP001187192">
    <property type="component" value="Unassembled WGS sequence"/>
</dbReference>
<accession>A0AA87ZGE2</accession>